<name>A0ABM7GUZ9_9GAMM</name>
<dbReference type="PROSITE" id="PS51257">
    <property type="entry name" value="PROKAR_LIPOPROTEIN"/>
    <property type="match status" value="1"/>
</dbReference>
<evidence type="ECO:0000313" key="3">
    <source>
        <dbReference type="EMBL" id="BBI54596.1"/>
    </source>
</evidence>
<proteinExistence type="predicted"/>
<dbReference type="Proteomes" id="UP000289555">
    <property type="component" value="Chromosome"/>
</dbReference>
<sequence>MKTSTQVATLAVLIAAMMLVGCSDAQEEVVDEPSDDDAQVITLSYAFFAPAQSFPAIQMEHWAKELNERTDGRVEVNLFPGGSLLTASNMYDGVLNGVADIGLSATSYEPGRFPLINLAGSLTGQDVNSEVASRMTYQLIQEFGEQMPELEEFKVITAFTSEPAYFQTIEPIRQLEDLEGLEIRISGDNSRALDALGVTAVGMSQADAGEALQSGIIDGYAASREVLMDMQFARLAKYVTDYPLTNTIFAALMSREKWEALPVDIQTVIEELAPEMATFTGQYLDEHIQRSLEWAQQEEGVEVIALADDEASRWDDQLAPVNDTILSEAEQQGLPAYAFAERMRELIEEYRTETE</sequence>
<dbReference type="PANTHER" id="PTHR33376">
    <property type="match status" value="1"/>
</dbReference>
<accession>A0ABM7GUZ9</accession>
<dbReference type="InterPro" id="IPR018389">
    <property type="entry name" value="DctP_fam"/>
</dbReference>
<feature type="chain" id="PRO_5046923707" evidence="2">
    <location>
        <begin position="26"/>
        <end position="355"/>
    </location>
</feature>
<dbReference type="PANTHER" id="PTHR33376:SF15">
    <property type="entry name" value="BLL6794 PROTEIN"/>
    <property type="match status" value="1"/>
</dbReference>
<feature type="signal peptide" evidence="2">
    <location>
        <begin position="1"/>
        <end position="25"/>
    </location>
</feature>
<evidence type="ECO:0000256" key="1">
    <source>
        <dbReference type="ARBA" id="ARBA00022729"/>
    </source>
</evidence>
<evidence type="ECO:0000256" key="2">
    <source>
        <dbReference type="SAM" id="SignalP"/>
    </source>
</evidence>
<dbReference type="InterPro" id="IPR038404">
    <property type="entry name" value="TRAP_DctP_sf"/>
</dbReference>
<keyword evidence="4" id="KW-1185">Reference proteome</keyword>
<reference evidence="4" key="1">
    <citation type="journal article" date="2019" name="Microbiol. Resour. Announc.">
        <title>Complete Genome Sequence of Halomonas olivaria, a Moderately Halophilic Bacterium Isolated from Olive Processing Effluents, Obtained by Nanopore Sequencing.</title>
        <authorList>
            <person name="Nagata S."/>
            <person name="Ii K.M."/>
            <person name="Tsukimi T."/>
            <person name="Miura M.C."/>
            <person name="Galipon J."/>
            <person name="Arakawa K."/>
        </authorList>
    </citation>
    <scope>NUCLEOTIDE SEQUENCE [LARGE SCALE GENOMIC DNA]</scope>
    <source>
        <strain evidence="4">TYRC17</strain>
    </source>
</reference>
<organism evidence="3 4">
    <name type="scientific">Vreelandella olivaria</name>
    <dbReference type="NCBI Taxonomy" id="390919"/>
    <lineage>
        <taxon>Bacteria</taxon>
        <taxon>Pseudomonadati</taxon>
        <taxon>Pseudomonadota</taxon>
        <taxon>Gammaproteobacteria</taxon>
        <taxon>Oceanospirillales</taxon>
        <taxon>Halomonadaceae</taxon>
        <taxon>Vreelandella</taxon>
    </lineage>
</organism>
<protein>
    <submittedName>
        <fullName evidence="3">C4-dicarboxylate ABC transporter substrate-binding protein</fullName>
    </submittedName>
</protein>
<keyword evidence="1 2" id="KW-0732">Signal</keyword>
<dbReference type="CDD" id="cd13665">
    <property type="entry name" value="PBP2_TRAP_Dctp3_4"/>
    <property type="match status" value="1"/>
</dbReference>
<dbReference type="Pfam" id="PF03480">
    <property type="entry name" value="DctP"/>
    <property type="match status" value="1"/>
</dbReference>
<evidence type="ECO:0000313" key="4">
    <source>
        <dbReference type="Proteomes" id="UP000289555"/>
    </source>
</evidence>
<dbReference type="Gene3D" id="3.40.190.170">
    <property type="entry name" value="Bacterial extracellular solute-binding protein, family 7"/>
    <property type="match status" value="1"/>
</dbReference>
<dbReference type="NCBIfam" id="NF037995">
    <property type="entry name" value="TRAP_S1"/>
    <property type="match status" value="1"/>
</dbReference>
<dbReference type="EMBL" id="AP019416">
    <property type="protein sequence ID" value="BBI54596.1"/>
    <property type="molecule type" value="Genomic_DNA"/>
</dbReference>
<gene>
    <name evidence="3" type="ORF">HORIV_70170</name>
</gene>